<reference evidence="2" key="2">
    <citation type="submission" date="2023-05" db="EMBL/GenBank/DDBJ databases">
        <authorList>
            <consortium name="Lawrence Berkeley National Laboratory"/>
            <person name="Steindorff A."/>
            <person name="Hensen N."/>
            <person name="Bonometti L."/>
            <person name="Westerberg I."/>
            <person name="Brannstrom I.O."/>
            <person name="Guillou S."/>
            <person name="Cros-Aarteil S."/>
            <person name="Calhoun S."/>
            <person name="Haridas S."/>
            <person name="Kuo A."/>
            <person name="Mondo S."/>
            <person name="Pangilinan J."/>
            <person name="Riley R."/>
            <person name="Labutti K."/>
            <person name="Andreopoulos B."/>
            <person name="Lipzen A."/>
            <person name="Chen C."/>
            <person name="Yanf M."/>
            <person name="Daum C."/>
            <person name="Ng V."/>
            <person name="Clum A."/>
            <person name="Ohm R."/>
            <person name="Martin F."/>
            <person name="Silar P."/>
            <person name="Natvig D."/>
            <person name="Lalanne C."/>
            <person name="Gautier V."/>
            <person name="Ament-Velasquez S.L."/>
            <person name="Kruys A."/>
            <person name="Hutchinson M.I."/>
            <person name="Powell A.J."/>
            <person name="Barry K."/>
            <person name="Miller A.N."/>
            <person name="Grigoriev I.V."/>
            <person name="Debuchy R."/>
            <person name="Gladieux P."/>
            <person name="Thoren M.H."/>
            <person name="Johannesson H."/>
        </authorList>
    </citation>
    <scope>NUCLEOTIDE SEQUENCE</scope>
    <source>
        <strain evidence="2">CBS 757.83</strain>
    </source>
</reference>
<keyword evidence="3" id="KW-1185">Reference proteome</keyword>
<protein>
    <submittedName>
        <fullName evidence="2">Uncharacterized protein</fullName>
    </submittedName>
</protein>
<organism evidence="2 3">
    <name type="scientific">Parathielavia hyrcaniae</name>
    <dbReference type="NCBI Taxonomy" id="113614"/>
    <lineage>
        <taxon>Eukaryota</taxon>
        <taxon>Fungi</taxon>
        <taxon>Dikarya</taxon>
        <taxon>Ascomycota</taxon>
        <taxon>Pezizomycotina</taxon>
        <taxon>Sordariomycetes</taxon>
        <taxon>Sordariomycetidae</taxon>
        <taxon>Sordariales</taxon>
        <taxon>Chaetomiaceae</taxon>
        <taxon>Parathielavia</taxon>
    </lineage>
</organism>
<evidence type="ECO:0000313" key="3">
    <source>
        <dbReference type="Proteomes" id="UP001305647"/>
    </source>
</evidence>
<accession>A0AAN6Q6E5</accession>
<gene>
    <name evidence="2" type="ORF">N658DRAFT_176254</name>
</gene>
<proteinExistence type="predicted"/>
<comment type="caution">
    <text evidence="2">The sequence shown here is derived from an EMBL/GenBank/DDBJ whole genome shotgun (WGS) entry which is preliminary data.</text>
</comment>
<feature type="compositionally biased region" description="Basic and acidic residues" evidence="1">
    <location>
        <begin position="71"/>
        <end position="82"/>
    </location>
</feature>
<reference evidence="2" key="1">
    <citation type="journal article" date="2023" name="Mol. Phylogenet. Evol.">
        <title>Genome-scale phylogeny and comparative genomics of the fungal order Sordariales.</title>
        <authorList>
            <person name="Hensen N."/>
            <person name="Bonometti L."/>
            <person name="Westerberg I."/>
            <person name="Brannstrom I.O."/>
            <person name="Guillou S."/>
            <person name="Cros-Aarteil S."/>
            <person name="Calhoun S."/>
            <person name="Haridas S."/>
            <person name="Kuo A."/>
            <person name="Mondo S."/>
            <person name="Pangilinan J."/>
            <person name="Riley R."/>
            <person name="LaButti K."/>
            <person name="Andreopoulos B."/>
            <person name="Lipzen A."/>
            <person name="Chen C."/>
            <person name="Yan M."/>
            <person name="Daum C."/>
            <person name="Ng V."/>
            <person name="Clum A."/>
            <person name="Steindorff A."/>
            <person name="Ohm R.A."/>
            <person name="Martin F."/>
            <person name="Silar P."/>
            <person name="Natvig D.O."/>
            <person name="Lalanne C."/>
            <person name="Gautier V."/>
            <person name="Ament-Velasquez S.L."/>
            <person name="Kruys A."/>
            <person name="Hutchinson M.I."/>
            <person name="Powell A.J."/>
            <person name="Barry K."/>
            <person name="Miller A.N."/>
            <person name="Grigoriev I.V."/>
            <person name="Debuchy R."/>
            <person name="Gladieux P."/>
            <person name="Hiltunen Thoren M."/>
            <person name="Johannesson H."/>
        </authorList>
    </citation>
    <scope>NUCLEOTIDE SEQUENCE</scope>
    <source>
        <strain evidence="2">CBS 757.83</strain>
    </source>
</reference>
<evidence type="ECO:0000313" key="2">
    <source>
        <dbReference type="EMBL" id="KAK4104394.1"/>
    </source>
</evidence>
<dbReference type="Proteomes" id="UP001305647">
    <property type="component" value="Unassembled WGS sequence"/>
</dbReference>
<evidence type="ECO:0000256" key="1">
    <source>
        <dbReference type="SAM" id="MobiDB-lite"/>
    </source>
</evidence>
<dbReference type="AlphaFoldDB" id="A0AAN6Q6E5"/>
<name>A0AAN6Q6E5_9PEZI</name>
<dbReference type="EMBL" id="MU863626">
    <property type="protein sequence ID" value="KAK4104394.1"/>
    <property type="molecule type" value="Genomic_DNA"/>
</dbReference>
<feature type="region of interest" description="Disordered" evidence="1">
    <location>
        <begin position="51"/>
        <end position="96"/>
    </location>
</feature>
<sequence>MIHHVPRPKGFQYGAWTSCRCRLVPEKQTDRTQTPKYTLHALADGYLDRANRDVMNQPPSSQGLAYASLRPGHENRSHDPTRRTPPQTDAFDPQRQSQGPVVLLTAFCASESDLVVPRSNCERSLAAINSPSRFPVGMLSDLTAKGLLFVPWLLRVKFLLHASLHG</sequence>